<evidence type="ECO:0000259" key="2">
    <source>
        <dbReference type="PROSITE" id="PS51186"/>
    </source>
</evidence>
<organism evidence="3 4">
    <name type="scientific">Subtercola boreus</name>
    <dbReference type="NCBI Taxonomy" id="120213"/>
    <lineage>
        <taxon>Bacteria</taxon>
        <taxon>Bacillati</taxon>
        <taxon>Actinomycetota</taxon>
        <taxon>Actinomycetes</taxon>
        <taxon>Micrococcales</taxon>
        <taxon>Microbacteriaceae</taxon>
        <taxon>Subtercola</taxon>
    </lineage>
</organism>
<dbReference type="SUPFAM" id="SSF55326">
    <property type="entry name" value="PurM N-terminal domain-like"/>
    <property type="match status" value="1"/>
</dbReference>
<dbReference type="SUPFAM" id="SSF56042">
    <property type="entry name" value="PurM C-terminal domain-like"/>
    <property type="match status" value="1"/>
</dbReference>
<dbReference type="InterPro" id="IPR024035">
    <property type="entry name" value="MSMEG_0567_GNAT"/>
</dbReference>
<dbReference type="Pfam" id="PF00586">
    <property type="entry name" value="AIRS"/>
    <property type="match status" value="1"/>
</dbReference>
<dbReference type="InterPro" id="IPR023911">
    <property type="entry name" value="MSMEG_0567/sll0787_C"/>
</dbReference>
<dbReference type="InterPro" id="IPR036921">
    <property type="entry name" value="PurM-like_N_sf"/>
</dbReference>
<dbReference type="InterPro" id="IPR010918">
    <property type="entry name" value="PurM-like_C_dom"/>
</dbReference>
<dbReference type="InterPro" id="IPR016188">
    <property type="entry name" value="PurM-like_N"/>
</dbReference>
<dbReference type="OrthoDB" id="9767928at2"/>
<dbReference type="Pfam" id="PF02769">
    <property type="entry name" value="AIRS_C"/>
    <property type="match status" value="1"/>
</dbReference>
<dbReference type="AlphaFoldDB" id="A0A3E0VZB5"/>
<dbReference type="EMBL" id="NBXB01000021">
    <property type="protein sequence ID" value="RFA15080.1"/>
    <property type="molecule type" value="Genomic_DNA"/>
</dbReference>
<dbReference type="Gene3D" id="3.30.1330.10">
    <property type="entry name" value="PurM-like, N-terminal domain"/>
    <property type="match status" value="1"/>
</dbReference>
<dbReference type="Pfam" id="PF00583">
    <property type="entry name" value="Acetyltransf_1"/>
    <property type="match status" value="1"/>
</dbReference>
<dbReference type="RefSeq" id="WP_116411076.1">
    <property type="nucleotide sequence ID" value="NZ_NBXB01000021.1"/>
</dbReference>
<dbReference type="Gene3D" id="3.40.630.30">
    <property type="match status" value="1"/>
</dbReference>
<sequence length="503" mass="51466">MSVDVPFLTGAPRAVPSGVAAAPVPYLVHEADAAEVQAYRLLRRETFVEEQGLFEGHDLDELDLDARTVVLVARAADGTVLGGVRLAPATPDVDLGWWTGSRLVVARAARGQLGIGPALVQAACAHAEARGVLRFEATVQPAAERMFARLGWERIGEATVAGAPHVRLRWPIGRIQRASDSAKAHLEALLDPFGGWVNAHPLSLGGPDYVGDDGAPVPGTDVIAACDAILPAMVERDPEWAGWCAILVNLNDISAMGATPVGVLDSLGARDASFARRIMAGLRNATEAWGVPVLGGHTQLGVPASLSVTALGRTSAPVRGGGARAGHALTVTADLSGGWRRGYEGSQWDSTSGRSGAELRALSALVPTARPAAAKDISMAGLVGTIGMMAEASGVGAEVSVADIPRPEAAGMADWMTCFPGFGMVTADAPGAGRMAAALTAAGDRAAGAGAGSAGRAGSAEHPPLATSAECGTMTHQRGVRLRWPDGELTTVVDSTVTGLGRA</sequence>
<reference evidence="3 4" key="1">
    <citation type="submission" date="2017-04" db="EMBL/GenBank/DDBJ databases">
        <title>Comparative genome analysis of Subtercola boreus.</title>
        <authorList>
            <person name="Cho Y.-J."/>
            <person name="Cho A."/>
            <person name="Kim O.-S."/>
            <person name="Lee J.-I."/>
        </authorList>
    </citation>
    <scope>NUCLEOTIDE SEQUENCE [LARGE SCALE GENOMIC DNA]</scope>
    <source>
        <strain evidence="3 4">P27479</strain>
    </source>
</reference>
<proteinExistence type="predicted"/>
<evidence type="ECO:0000313" key="4">
    <source>
        <dbReference type="Proteomes" id="UP000256541"/>
    </source>
</evidence>
<feature type="domain" description="N-acetyltransferase" evidence="2">
    <location>
        <begin position="26"/>
        <end position="173"/>
    </location>
</feature>
<dbReference type="Gene3D" id="3.90.650.10">
    <property type="entry name" value="PurM-like C-terminal domain"/>
    <property type="match status" value="1"/>
</dbReference>
<dbReference type="GO" id="GO:0009030">
    <property type="term" value="F:thiamine-phosphate kinase activity"/>
    <property type="evidence" value="ECO:0007669"/>
    <property type="project" value="InterPro"/>
</dbReference>
<dbReference type="PANTHER" id="PTHR30270:SF0">
    <property type="entry name" value="THIAMINE-MONOPHOSPHATE KINASE"/>
    <property type="match status" value="1"/>
</dbReference>
<evidence type="ECO:0000256" key="1">
    <source>
        <dbReference type="SAM" id="MobiDB-lite"/>
    </source>
</evidence>
<dbReference type="GO" id="GO:0009228">
    <property type="term" value="P:thiamine biosynthetic process"/>
    <property type="evidence" value="ECO:0007669"/>
    <property type="project" value="InterPro"/>
</dbReference>
<dbReference type="NCBIfam" id="TIGR04045">
    <property type="entry name" value="MSMEG_0567_GNAT"/>
    <property type="match status" value="1"/>
</dbReference>
<dbReference type="PROSITE" id="PS51186">
    <property type="entry name" value="GNAT"/>
    <property type="match status" value="1"/>
</dbReference>
<dbReference type="InterPro" id="IPR006283">
    <property type="entry name" value="ThiL-like"/>
</dbReference>
<dbReference type="InterPro" id="IPR036676">
    <property type="entry name" value="PurM-like_C_sf"/>
</dbReference>
<dbReference type="NCBIfam" id="TIGR04050">
    <property type="entry name" value="MSMEG_0567_Cter"/>
    <property type="match status" value="1"/>
</dbReference>
<dbReference type="PANTHER" id="PTHR30270">
    <property type="entry name" value="THIAMINE-MONOPHOSPHATE KINASE"/>
    <property type="match status" value="1"/>
</dbReference>
<accession>A0A3E0VZB5</accession>
<dbReference type="SUPFAM" id="SSF55729">
    <property type="entry name" value="Acyl-CoA N-acyltransferases (Nat)"/>
    <property type="match status" value="1"/>
</dbReference>
<dbReference type="InterPro" id="IPR000182">
    <property type="entry name" value="GNAT_dom"/>
</dbReference>
<name>A0A3E0VZB5_9MICO</name>
<protein>
    <submittedName>
        <fullName evidence="3">AIR synthase</fullName>
    </submittedName>
</protein>
<dbReference type="InterPro" id="IPR016181">
    <property type="entry name" value="Acyl_CoA_acyltransferase"/>
</dbReference>
<gene>
    <name evidence="3" type="ORF">B7R22_07025</name>
</gene>
<feature type="region of interest" description="Disordered" evidence="1">
    <location>
        <begin position="448"/>
        <end position="467"/>
    </location>
</feature>
<comment type="caution">
    <text evidence="3">The sequence shown here is derived from an EMBL/GenBank/DDBJ whole genome shotgun (WGS) entry which is preliminary data.</text>
</comment>
<dbReference type="GO" id="GO:0016747">
    <property type="term" value="F:acyltransferase activity, transferring groups other than amino-acyl groups"/>
    <property type="evidence" value="ECO:0007669"/>
    <property type="project" value="InterPro"/>
</dbReference>
<evidence type="ECO:0000313" key="3">
    <source>
        <dbReference type="EMBL" id="RFA15080.1"/>
    </source>
</evidence>
<dbReference type="Proteomes" id="UP000256541">
    <property type="component" value="Unassembled WGS sequence"/>
</dbReference>